<dbReference type="PROSITE" id="PS51318">
    <property type="entry name" value="TAT"/>
    <property type="match status" value="1"/>
</dbReference>
<reference evidence="5" key="2">
    <citation type="submission" date="2021-01" db="EMBL/GenBank/DDBJ databases">
        <authorList>
            <person name="Mieszkin S."/>
            <person name="Pouder E."/>
            <person name="Alain K."/>
        </authorList>
    </citation>
    <scope>NUCLEOTIDE SEQUENCE</scope>
    <source>
        <strain evidence="5">HW T2.11</strain>
    </source>
</reference>
<dbReference type="SUPFAM" id="SSF53850">
    <property type="entry name" value="Periplasmic binding protein-like II"/>
    <property type="match status" value="1"/>
</dbReference>
<gene>
    <name evidence="5" type="ORF">ASILVAE211_21090</name>
</gene>
<dbReference type="GO" id="GO:0043190">
    <property type="term" value="C:ATP-binding cassette (ABC) transporter complex"/>
    <property type="evidence" value="ECO:0007669"/>
    <property type="project" value="InterPro"/>
</dbReference>
<name>A0A963YWZ6_9PROT</name>
<accession>A0A963YWZ6</accession>
<dbReference type="Proteomes" id="UP000708298">
    <property type="component" value="Unassembled WGS sequence"/>
</dbReference>
<dbReference type="Gene3D" id="3.90.76.10">
    <property type="entry name" value="Dipeptide-binding Protein, Domain 1"/>
    <property type="match status" value="1"/>
</dbReference>
<keyword evidence="3" id="KW-0732">Signal</keyword>
<dbReference type="RefSeq" id="WP_227323350.1">
    <property type="nucleotide sequence ID" value="NZ_JAESVB010000016.1"/>
</dbReference>
<dbReference type="PANTHER" id="PTHR30290">
    <property type="entry name" value="PERIPLASMIC BINDING COMPONENT OF ABC TRANSPORTER"/>
    <property type="match status" value="1"/>
</dbReference>
<sequence>MLTRRTMLTTTAGTAAAIGLMPPGAASAWAKTPKNMVVMAKQIDDMVSLDPAESYEFTDNEVDANCYSKLIVPDTADPSKLVGDLAQSWDVSPDGLTVTFHLKSDKLFASGKAVTAEDAAYSLQRVIKLNKAPAFVIGQFGFTPDNVDSLITATDAHTLVVKLPALQATSFLLYCLSANVGGIVEKAVAEAHATNGDFGNAWLKTNSAGSGPYSLVSWVASDHIILNINPHFTPAPQMKRVAIRHVADPSAQLLLVQKGDVDIARDLTSDQLKSISGDKALHLISANQAAQMYIAMNEAVPQLAKPEVRQAIKWALGYDAIAQNITPDTWGVSQSFLPKGLPGTLNETPFKKDVTKAKALMAQAGLSGGFSVTMDYISHAPYSDIAQAIQADLAGIGIKLTLVPGEEKQVITKTRARTHQLALLEWFPDYFDPNSNAQGFCYDPDDTDASKVRVPAWRSHFADKTLSADVLAASKETDNAKRMAIYADMQHRFWDIAPFAFVLQKNDVATLRTGVNGLSLGALPDFTSYKGITKS</sequence>
<dbReference type="PANTHER" id="PTHR30290:SF34">
    <property type="entry name" value="ABC TRANSPORTER, PERIPLASMIC OLIGO-PEPTIDE BINDING PROTEIN, PUTATIVE-RELATED"/>
    <property type="match status" value="1"/>
</dbReference>
<evidence type="ECO:0000256" key="3">
    <source>
        <dbReference type="SAM" id="SignalP"/>
    </source>
</evidence>
<proteinExistence type="inferred from homology"/>
<feature type="chain" id="PRO_5036970948" evidence="3">
    <location>
        <begin position="29"/>
        <end position="535"/>
    </location>
</feature>
<dbReference type="Gene3D" id="3.10.105.10">
    <property type="entry name" value="Dipeptide-binding Protein, Domain 3"/>
    <property type="match status" value="1"/>
</dbReference>
<dbReference type="AlphaFoldDB" id="A0A963YWZ6"/>
<dbReference type="GO" id="GO:0015833">
    <property type="term" value="P:peptide transport"/>
    <property type="evidence" value="ECO:0007669"/>
    <property type="project" value="TreeGrafter"/>
</dbReference>
<dbReference type="InterPro" id="IPR006311">
    <property type="entry name" value="TAT_signal"/>
</dbReference>
<dbReference type="GO" id="GO:1904680">
    <property type="term" value="F:peptide transmembrane transporter activity"/>
    <property type="evidence" value="ECO:0007669"/>
    <property type="project" value="TreeGrafter"/>
</dbReference>
<dbReference type="PIRSF" id="PIRSF002741">
    <property type="entry name" value="MppA"/>
    <property type="match status" value="1"/>
</dbReference>
<evidence type="ECO:0000313" key="6">
    <source>
        <dbReference type="Proteomes" id="UP000708298"/>
    </source>
</evidence>
<evidence type="ECO:0000256" key="2">
    <source>
        <dbReference type="ARBA" id="ARBA00005695"/>
    </source>
</evidence>
<dbReference type="InterPro" id="IPR039424">
    <property type="entry name" value="SBP_5"/>
</dbReference>
<evidence type="ECO:0000313" key="5">
    <source>
        <dbReference type="EMBL" id="MCB8877703.1"/>
    </source>
</evidence>
<feature type="domain" description="Solute-binding protein family 5" evidence="4">
    <location>
        <begin position="80"/>
        <end position="444"/>
    </location>
</feature>
<dbReference type="InterPro" id="IPR000914">
    <property type="entry name" value="SBP_5_dom"/>
</dbReference>
<reference evidence="5" key="1">
    <citation type="journal article" date="2021" name="Microorganisms">
        <title>Acidisoma silvae sp. nov. and Acidisomacellulosilytica sp. nov., Two Acidophilic Bacteria Isolated from Decaying Wood, Hydrolyzing Cellulose and Producing Poly-3-hydroxybutyrate.</title>
        <authorList>
            <person name="Mieszkin S."/>
            <person name="Pouder E."/>
            <person name="Uroz S."/>
            <person name="Simon-Colin C."/>
            <person name="Alain K."/>
        </authorList>
    </citation>
    <scope>NUCLEOTIDE SEQUENCE</scope>
    <source>
        <strain evidence="5">HW T2.11</strain>
    </source>
</reference>
<comment type="similarity">
    <text evidence="2">Belongs to the bacterial solute-binding protein 5 family.</text>
</comment>
<evidence type="ECO:0000259" key="4">
    <source>
        <dbReference type="Pfam" id="PF00496"/>
    </source>
</evidence>
<comment type="subcellular location">
    <subcellularLocation>
        <location evidence="1">Periplasm</location>
    </subcellularLocation>
</comment>
<protein>
    <submittedName>
        <fullName evidence="5">ABC transporter substrate-binding protein</fullName>
    </submittedName>
</protein>
<dbReference type="Gene3D" id="3.40.190.10">
    <property type="entry name" value="Periplasmic binding protein-like II"/>
    <property type="match status" value="1"/>
</dbReference>
<dbReference type="CDD" id="cd08512">
    <property type="entry name" value="PBP2_NikA_DppA_OppA_like_7"/>
    <property type="match status" value="1"/>
</dbReference>
<dbReference type="InterPro" id="IPR030678">
    <property type="entry name" value="Peptide/Ni-bd"/>
</dbReference>
<comment type="caution">
    <text evidence="5">The sequence shown here is derived from an EMBL/GenBank/DDBJ whole genome shotgun (WGS) entry which is preliminary data.</text>
</comment>
<feature type="signal peptide" evidence="3">
    <location>
        <begin position="1"/>
        <end position="28"/>
    </location>
</feature>
<evidence type="ECO:0000256" key="1">
    <source>
        <dbReference type="ARBA" id="ARBA00004418"/>
    </source>
</evidence>
<keyword evidence="6" id="KW-1185">Reference proteome</keyword>
<dbReference type="EMBL" id="JAESVB010000016">
    <property type="protein sequence ID" value="MCB8877703.1"/>
    <property type="molecule type" value="Genomic_DNA"/>
</dbReference>
<organism evidence="5 6">
    <name type="scientific">Acidisoma silvae</name>
    <dbReference type="NCBI Taxonomy" id="2802396"/>
    <lineage>
        <taxon>Bacteria</taxon>
        <taxon>Pseudomonadati</taxon>
        <taxon>Pseudomonadota</taxon>
        <taxon>Alphaproteobacteria</taxon>
        <taxon>Acetobacterales</taxon>
        <taxon>Acidocellaceae</taxon>
        <taxon>Acidisoma</taxon>
    </lineage>
</organism>
<dbReference type="GO" id="GO:0030288">
    <property type="term" value="C:outer membrane-bounded periplasmic space"/>
    <property type="evidence" value="ECO:0007669"/>
    <property type="project" value="UniProtKB-ARBA"/>
</dbReference>
<dbReference type="Pfam" id="PF00496">
    <property type="entry name" value="SBP_bac_5"/>
    <property type="match status" value="1"/>
</dbReference>